<dbReference type="InterPro" id="IPR007235">
    <property type="entry name" value="Glyco_trans_28_C"/>
</dbReference>
<feature type="domain" description="Glycosyl transferase family 28 C-terminal" evidence="1">
    <location>
        <begin position="3"/>
        <end position="66"/>
    </location>
</feature>
<evidence type="ECO:0000313" key="3">
    <source>
        <dbReference type="Proteomes" id="UP000596660"/>
    </source>
</evidence>
<organism evidence="2 3">
    <name type="scientific">Chenopodium quinoa</name>
    <name type="common">Quinoa</name>
    <dbReference type="NCBI Taxonomy" id="63459"/>
    <lineage>
        <taxon>Eukaryota</taxon>
        <taxon>Viridiplantae</taxon>
        <taxon>Streptophyta</taxon>
        <taxon>Embryophyta</taxon>
        <taxon>Tracheophyta</taxon>
        <taxon>Spermatophyta</taxon>
        <taxon>Magnoliopsida</taxon>
        <taxon>eudicotyledons</taxon>
        <taxon>Gunneridae</taxon>
        <taxon>Pentapetalae</taxon>
        <taxon>Caryophyllales</taxon>
        <taxon>Chenopodiaceae</taxon>
        <taxon>Chenopodioideae</taxon>
        <taxon>Atripliceae</taxon>
        <taxon>Chenopodium</taxon>
    </lineage>
</organism>
<dbReference type="Gramene" id="AUR62029918-RA">
    <property type="protein sequence ID" value="AUR62029918-RA:cds"/>
    <property type="gene ID" value="AUR62029918"/>
</dbReference>
<accession>A0A803MIH0</accession>
<dbReference type="Gene3D" id="3.40.50.2000">
    <property type="entry name" value="Glycogen Phosphorylase B"/>
    <property type="match status" value="1"/>
</dbReference>
<dbReference type="Proteomes" id="UP000596660">
    <property type="component" value="Unplaced"/>
</dbReference>
<proteinExistence type="predicted"/>
<name>A0A803MIH0_CHEQI</name>
<evidence type="ECO:0000259" key="1">
    <source>
        <dbReference type="Pfam" id="PF04101"/>
    </source>
</evidence>
<reference evidence="2" key="2">
    <citation type="submission" date="2021-03" db="UniProtKB">
        <authorList>
            <consortium name="EnsemblPlants"/>
        </authorList>
    </citation>
    <scope>IDENTIFICATION</scope>
</reference>
<dbReference type="OMA" id="MQIPSPN"/>
<dbReference type="PANTHER" id="PTHR21015">
    <property type="entry name" value="UDP-N-ACETYLGLUCOSAMINE--N-ACETYLMURAMYL-(PENTAPEPTIDE) PYROPHOSPHORYL-UNDECAPRENOL N-ACETYLGLUCOSAMINE TRANSFERASE 1"/>
    <property type="match status" value="1"/>
</dbReference>
<protein>
    <recommendedName>
        <fullName evidence="1">Glycosyl transferase family 28 C-terminal domain-containing protein</fullName>
    </recommendedName>
</protein>
<sequence length="87" mass="9233">MQIPSPNDAEGHQFQNASLMADLAGSRILTEDELDSTTLRNAIKDIIDNDLLMAAMSDRALQAAKPNAGAEIAERVVALVELASVNA</sequence>
<dbReference type="EnsemblPlants" id="AUR62029918-RA">
    <property type="protein sequence ID" value="AUR62029918-RA:cds"/>
    <property type="gene ID" value="AUR62029918"/>
</dbReference>
<dbReference type="AlphaFoldDB" id="A0A803MIH0"/>
<dbReference type="SUPFAM" id="SSF53756">
    <property type="entry name" value="UDP-Glycosyltransferase/glycogen phosphorylase"/>
    <property type="match status" value="1"/>
</dbReference>
<dbReference type="PANTHER" id="PTHR21015:SF22">
    <property type="entry name" value="GLYCOSYLTRANSFERASE"/>
    <property type="match status" value="1"/>
</dbReference>
<dbReference type="Pfam" id="PF04101">
    <property type="entry name" value="Glyco_tran_28_C"/>
    <property type="match status" value="1"/>
</dbReference>
<evidence type="ECO:0000313" key="2">
    <source>
        <dbReference type="EnsemblPlants" id="AUR62029918-RA:cds"/>
    </source>
</evidence>
<dbReference type="GO" id="GO:0016758">
    <property type="term" value="F:hexosyltransferase activity"/>
    <property type="evidence" value="ECO:0007669"/>
    <property type="project" value="InterPro"/>
</dbReference>
<keyword evidence="3" id="KW-1185">Reference proteome</keyword>
<reference evidence="2" key="1">
    <citation type="journal article" date="2017" name="Nature">
        <title>The genome of Chenopodium quinoa.</title>
        <authorList>
            <person name="Jarvis D.E."/>
            <person name="Ho Y.S."/>
            <person name="Lightfoot D.J."/>
            <person name="Schmoeckel S.M."/>
            <person name="Li B."/>
            <person name="Borm T.J.A."/>
            <person name="Ohyanagi H."/>
            <person name="Mineta K."/>
            <person name="Michell C.T."/>
            <person name="Saber N."/>
            <person name="Kharbatia N.M."/>
            <person name="Rupper R.R."/>
            <person name="Sharp A.R."/>
            <person name="Dally N."/>
            <person name="Boughton B.A."/>
            <person name="Woo Y.H."/>
            <person name="Gao G."/>
            <person name="Schijlen E.G.W.M."/>
            <person name="Guo X."/>
            <person name="Momin A.A."/>
            <person name="Negrao S."/>
            <person name="Al-Babili S."/>
            <person name="Gehring C."/>
            <person name="Roessner U."/>
            <person name="Jung C."/>
            <person name="Murphy K."/>
            <person name="Arold S.T."/>
            <person name="Gojobori T."/>
            <person name="van der Linden C.G."/>
            <person name="van Loo E.N."/>
            <person name="Jellen E.N."/>
            <person name="Maughan P.J."/>
            <person name="Tester M."/>
        </authorList>
    </citation>
    <scope>NUCLEOTIDE SEQUENCE [LARGE SCALE GENOMIC DNA]</scope>
    <source>
        <strain evidence="2">cv. PI 614886</strain>
    </source>
</reference>